<reference evidence="2 3" key="1">
    <citation type="submission" date="2020-09" db="EMBL/GenBank/DDBJ databases">
        <title>De no assembly of potato wild relative species, Solanum commersonii.</title>
        <authorList>
            <person name="Cho K."/>
        </authorList>
    </citation>
    <scope>NUCLEOTIDE SEQUENCE [LARGE SCALE GENOMIC DNA]</scope>
    <source>
        <strain evidence="2">LZ3.2</strain>
        <tissue evidence="2">Leaf</tissue>
    </source>
</reference>
<feature type="region of interest" description="Disordered" evidence="1">
    <location>
        <begin position="27"/>
        <end position="163"/>
    </location>
</feature>
<evidence type="ECO:0000313" key="2">
    <source>
        <dbReference type="EMBL" id="KAG5606841.1"/>
    </source>
</evidence>
<feature type="compositionally biased region" description="Polar residues" evidence="1">
    <location>
        <begin position="40"/>
        <end position="51"/>
    </location>
</feature>
<protein>
    <submittedName>
        <fullName evidence="2">Uncharacterized protein</fullName>
    </submittedName>
</protein>
<feature type="compositionally biased region" description="Polar residues" evidence="1">
    <location>
        <begin position="109"/>
        <end position="126"/>
    </location>
</feature>
<keyword evidence="3" id="KW-1185">Reference proteome</keyword>
<evidence type="ECO:0000256" key="1">
    <source>
        <dbReference type="SAM" id="MobiDB-lite"/>
    </source>
</evidence>
<evidence type="ECO:0000313" key="3">
    <source>
        <dbReference type="Proteomes" id="UP000824120"/>
    </source>
</evidence>
<dbReference type="EMBL" id="JACXVP010000005">
    <property type="protein sequence ID" value="KAG5606841.1"/>
    <property type="molecule type" value="Genomic_DNA"/>
</dbReference>
<comment type="caution">
    <text evidence="2">The sequence shown here is derived from an EMBL/GenBank/DDBJ whole genome shotgun (WGS) entry which is preliminary data.</text>
</comment>
<sequence>MTEAFKRLNEKVETLLQENARLMKQVKLLKGKDSSHKVHTGTQTPKLSYPSQDKMDEKDVHSPTNAISSTVSDEKATASPVQTVAEQDKHVIATINPDPSEDRLVPDAETTNTGSRRESSGNNITSAGEDDYGEHSYYQDAQNPNEDDDSGMSFDSEAHNLDT</sequence>
<name>A0A9J5Z1S7_SOLCO</name>
<accession>A0A9J5Z1S7</accession>
<proteinExistence type="predicted"/>
<gene>
    <name evidence="2" type="ORF">H5410_028333</name>
</gene>
<feature type="compositionally biased region" description="Polar residues" evidence="1">
    <location>
        <begin position="62"/>
        <end position="71"/>
    </location>
</feature>
<dbReference type="AlphaFoldDB" id="A0A9J5Z1S7"/>
<dbReference type="Proteomes" id="UP000824120">
    <property type="component" value="Chromosome 5"/>
</dbReference>
<organism evidence="2 3">
    <name type="scientific">Solanum commersonii</name>
    <name type="common">Commerson's wild potato</name>
    <name type="synonym">Commerson's nightshade</name>
    <dbReference type="NCBI Taxonomy" id="4109"/>
    <lineage>
        <taxon>Eukaryota</taxon>
        <taxon>Viridiplantae</taxon>
        <taxon>Streptophyta</taxon>
        <taxon>Embryophyta</taxon>
        <taxon>Tracheophyta</taxon>
        <taxon>Spermatophyta</taxon>
        <taxon>Magnoliopsida</taxon>
        <taxon>eudicotyledons</taxon>
        <taxon>Gunneridae</taxon>
        <taxon>Pentapetalae</taxon>
        <taxon>asterids</taxon>
        <taxon>lamiids</taxon>
        <taxon>Solanales</taxon>
        <taxon>Solanaceae</taxon>
        <taxon>Solanoideae</taxon>
        <taxon>Solaneae</taxon>
        <taxon>Solanum</taxon>
    </lineage>
</organism>